<protein>
    <submittedName>
        <fullName evidence="1">Uncharacterized protein</fullName>
    </submittedName>
</protein>
<organism evidence="1">
    <name type="scientific">Solibacter usitatus (strain Ellin6076)</name>
    <dbReference type="NCBI Taxonomy" id="234267"/>
    <lineage>
        <taxon>Bacteria</taxon>
        <taxon>Pseudomonadati</taxon>
        <taxon>Acidobacteriota</taxon>
        <taxon>Terriglobia</taxon>
        <taxon>Bryobacterales</taxon>
        <taxon>Solibacteraceae</taxon>
        <taxon>Candidatus Solibacter</taxon>
    </lineage>
</organism>
<dbReference type="HOGENOM" id="CLU_2345185_0_0_0"/>
<gene>
    <name evidence="1" type="ordered locus">Acid_6012</name>
</gene>
<evidence type="ECO:0000313" key="1">
    <source>
        <dbReference type="EMBL" id="ABJ86952.1"/>
    </source>
</evidence>
<reference evidence="1" key="1">
    <citation type="submission" date="2006-10" db="EMBL/GenBank/DDBJ databases">
        <title>Complete sequence of Solibacter usitatus Ellin6076.</title>
        <authorList>
            <consortium name="US DOE Joint Genome Institute"/>
            <person name="Copeland A."/>
            <person name="Lucas S."/>
            <person name="Lapidus A."/>
            <person name="Barry K."/>
            <person name="Detter J.C."/>
            <person name="Glavina del Rio T."/>
            <person name="Hammon N."/>
            <person name="Israni S."/>
            <person name="Dalin E."/>
            <person name="Tice H."/>
            <person name="Pitluck S."/>
            <person name="Thompson L.S."/>
            <person name="Brettin T."/>
            <person name="Bruce D."/>
            <person name="Han C."/>
            <person name="Tapia R."/>
            <person name="Gilna P."/>
            <person name="Schmutz J."/>
            <person name="Larimer F."/>
            <person name="Land M."/>
            <person name="Hauser L."/>
            <person name="Kyrpides N."/>
            <person name="Mikhailova N."/>
            <person name="Janssen P.H."/>
            <person name="Kuske C.R."/>
            <person name="Richardson P."/>
        </authorList>
    </citation>
    <scope>NUCLEOTIDE SEQUENCE</scope>
    <source>
        <strain evidence="1">Ellin6076</strain>
    </source>
</reference>
<dbReference type="EMBL" id="CP000473">
    <property type="protein sequence ID" value="ABJ86952.1"/>
    <property type="molecule type" value="Genomic_DNA"/>
</dbReference>
<dbReference type="AlphaFoldDB" id="Q01TR8"/>
<name>Q01TR8_SOLUE</name>
<accession>Q01TR8</accession>
<sequence>MTKGHSPSHPLVQYGQTHCSRRVTAKLGLFGEKPFLMIGFASFLKGAKMRLMTMHRQTHGAAQMEDLLAGIHVVKDLFGGKSLPLIMFVSLLRRTRK</sequence>
<dbReference type="KEGG" id="sus:Acid_6012"/>
<dbReference type="InParanoid" id="Q01TR8"/>
<proteinExistence type="predicted"/>